<gene>
    <name evidence="8" type="ORF">QYF49_03590</name>
</gene>
<keyword evidence="4 6" id="KW-1133">Transmembrane helix</keyword>
<reference evidence="8" key="1">
    <citation type="submission" date="2023-06" db="EMBL/GenBank/DDBJ databases">
        <title>Draft Genome Sequences of Representative Paenibacillus Polymyxa, Bacillus cereus, Fictibacillus sp., and Brevibacillus agri Strains Isolated from Amazonian Dark Earth.</title>
        <authorList>
            <person name="Pellegrinetti T.A."/>
            <person name="Cunha I.C.M."/>
            <person name="Chaves M.G."/>
            <person name="Freitas A.S."/>
            <person name="Silva A.V.R."/>
            <person name="Tsai S.M."/>
            <person name="Mendes L.W."/>
        </authorList>
    </citation>
    <scope>NUCLEOTIDE SEQUENCE</scope>
    <source>
        <strain evidence="8">CENA-BCM004</strain>
    </source>
</reference>
<evidence type="ECO:0000256" key="2">
    <source>
        <dbReference type="ARBA" id="ARBA00022475"/>
    </source>
</evidence>
<evidence type="ECO:0000313" key="9">
    <source>
        <dbReference type="Proteomes" id="UP001168694"/>
    </source>
</evidence>
<accession>A0ABT8E2J3</accession>
<keyword evidence="3 6" id="KW-0812">Transmembrane</keyword>
<dbReference type="PANTHER" id="PTHR33885">
    <property type="entry name" value="PHAGE SHOCK PROTEIN C"/>
    <property type="match status" value="1"/>
</dbReference>
<dbReference type="EMBL" id="JAUHLN010000001">
    <property type="protein sequence ID" value="MDN4072115.1"/>
    <property type="molecule type" value="Genomic_DNA"/>
</dbReference>
<name>A0ABT8E2J3_9BACL</name>
<dbReference type="Proteomes" id="UP001168694">
    <property type="component" value="Unassembled WGS sequence"/>
</dbReference>
<keyword evidence="9" id="KW-1185">Reference proteome</keyword>
<evidence type="ECO:0000256" key="4">
    <source>
        <dbReference type="ARBA" id="ARBA00022989"/>
    </source>
</evidence>
<dbReference type="RefSeq" id="WP_290398248.1">
    <property type="nucleotide sequence ID" value="NZ_JAUHLN010000001.1"/>
</dbReference>
<dbReference type="Pfam" id="PF04024">
    <property type="entry name" value="PspC"/>
    <property type="match status" value="1"/>
</dbReference>
<evidence type="ECO:0000259" key="7">
    <source>
        <dbReference type="Pfam" id="PF04024"/>
    </source>
</evidence>
<comment type="subcellular location">
    <subcellularLocation>
        <location evidence="1">Cell membrane</location>
        <topology evidence="1">Single-pass membrane protein</topology>
    </subcellularLocation>
</comment>
<dbReference type="PANTHER" id="PTHR33885:SF3">
    <property type="entry name" value="PHAGE SHOCK PROTEIN C"/>
    <property type="match status" value="1"/>
</dbReference>
<evidence type="ECO:0000256" key="3">
    <source>
        <dbReference type="ARBA" id="ARBA00022692"/>
    </source>
</evidence>
<evidence type="ECO:0000256" key="1">
    <source>
        <dbReference type="ARBA" id="ARBA00004162"/>
    </source>
</evidence>
<organism evidence="8 9">
    <name type="scientific">Fictibacillus terranigra</name>
    <dbReference type="NCBI Taxonomy" id="3058424"/>
    <lineage>
        <taxon>Bacteria</taxon>
        <taxon>Bacillati</taxon>
        <taxon>Bacillota</taxon>
        <taxon>Bacilli</taxon>
        <taxon>Bacillales</taxon>
        <taxon>Fictibacillaceae</taxon>
        <taxon>Fictibacillus</taxon>
    </lineage>
</organism>
<evidence type="ECO:0000313" key="8">
    <source>
        <dbReference type="EMBL" id="MDN4072115.1"/>
    </source>
</evidence>
<feature type="domain" description="Phage shock protein PspC N-terminal" evidence="7">
    <location>
        <begin position="2"/>
        <end position="60"/>
    </location>
</feature>
<comment type="caution">
    <text evidence="8">The sequence shown here is derived from an EMBL/GenBank/DDBJ whole genome shotgun (WGS) entry which is preliminary data.</text>
</comment>
<proteinExistence type="predicted"/>
<protein>
    <submittedName>
        <fullName evidence="8">PspC domain-containing protein</fullName>
    </submittedName>
</protein>
<dbReference type="InterPro" id="IPR007168">
    <property type="entry name" value="Phageshock_PspC_N"/>
</dbReference>
<evidence type="ECO:0000256" key="5">
    <source>
        <dbReference type="ARBA" id="ARBA00023136"/>
    </source>
</evidence>
<keyword evidence="5 6" id="KW-0472">Membrane</keyword>
<feature type="transmembrane region" description="Helical" evidence="6">
    <location>
        <begin position="32"/>
        <end position="57"/>
    </location>
</feature>
<evidence type="ECO:0000256" key="6">
    <source>
        <dbReference type="SAM" id="Phobius"/>
    </source>
</evidence>
<sequence length="64" mass="6918">MKRLVRSSDRKLAGVCGGIADYFSVDATIIRLIFIVALIATAVAPVVIGYLIAMLIIPEESRVQ</sequence>
<keyword evidence="2" id="KW-1003">Cell membrane</keyword>
<dbReference type="InterPro" id="IPR052027">
    <property type="entry name" value="PspC"/>
</dbReference>